<dbReference type="InterPro" id="IPR000644">
    <property type="entry name" value="CBS_dom"/>
</dbReference>
<organism evidence="3">
    <name type="scientific">mine drainage metagenome</name>
    <dbReference type="NCBI Taxonomy" id="410659"/>
    <lineage>
        <taxon>unclassified sequences</taxon>
        <taxon>metagenomes</taxon>
        <taxon>ecological metagenomes</taxon>
    </lineage>
</organism>
<gene>
    <name evidence="3" type="primary">hrp1_19</name>
    <name evidence="3" type="ORF">GALL_547910</name>
</gene>
<dbReference type="PROSITE" id="PS51371">
    <property type="entry name" value="CBS"/>
    <property type="match status" value="2"/>
</dbReference>
<dbReference type="AlphaFoldDB" id="A0A1J5PEK2"/>
<dbReference type="CDD" id="cd04622">
    <property type="entry name" value="CBS_pair_HRP1_like"/>
    <property type="match status" value="1"/>
</dbReference>
<feature type="domain" description="CBS" evidence="2">
    <location>
        <begin position="72"/>
        <end position="130"/>
    </location>
</feature>
<accession>A0A1J5PEK2</accession>
<dbReference type="Pfam" id="PF00571">
    <property type="entry name" value="CBS"/>
    <property type="match status" value="2"/>
</dbReference>
<dbReference type="InterPro" id="IPR051257">
    <property type="entry name" value="Diverse_CBS-Domain"/>
</dbReference>
<dbReference type="SMART" id="SM00116">
    <property type="entry name" value="CBS"/>
    <property type="match status" value="2"/>
</dbReference>
<proteinExistence type="predicted"/>
<protein>
    <submittedName>
        <fullName evidence="3">Hypoxic response protein 1</fullName>
    </submittedName>
</protein>
<comment type="caution">
    <text evidence="3">The sequence shown here is derived from an EMBL/GenBank/DDBJ whole genome shotgun (WGS) entry which is preliminary data.</text>
</comment>
<dbReference type="SUPFAM" id="SSF54631">
    <property type="entry name" value="CBS-domain pair"/>
    <property type="match status" value="1"/>
</dbReference>
<dbReference type="PANTHER" id="PTHR43080:SF2">
    <property type="entry name" value="CBS DOMAIN-CONTAINING PROTEIN"/>
    <property type="match status" value="1"/>
</dbReference>
<evidence type="ECO:0000256" key="1">
    <source>
        <dbReference type="ARBA" id="ARBA00023122"/>
    </source>
</evidence>
<dbReference type="EMBL" id="MLJW01008803">
    <property type="protein sequence ID" value="OIQ63667.1"/>
    <property type="molecule type" value="Genomic_DNA"/>
</dbReference>
<feature type="domain" description="CBS" evidence="2">
    <location>
        <begin position="7"/>
        <end position="65"/>
    </location>
</feature>
<dbReference type="Gene3D" id="3.10.580.10">
    <property type="entry name" value="CBS-domain"/>
    <property type="match status" value="1"/>
</dbReference>
<reference evidence="3" key="1">
    <citation type="submission" date="2016-10" db="EMBL/GenBank/DDBJ databases">
        <title>Sequence of Gallionella enrichment culture.</title>
        <authorList>
            <person name="Poehlein A."/>
            <person name="Muehling M."/>
            <person name="Daniel R."/>
        </authorList>
    </citation>
    <scope>NUCLEOTIDE SEQUENCE</scope>
</reference>
<dbReference type="PANTHER" id="PTHR43080">
    <property type="entry name" value="CBS DOMAIN-CONTAINING PROTEIN CBSX3, MITOCHONDRIAL"/>
    <property type="match status" value="1"/>
</dbReference>
<name>A0A1J5PEK2_9ZZZZ</name>
<evidence type="ECO:0000259" key="2">
    <source>
        <dbReference type="PROSITE" id="PS51371"/>
    </source>
</evidence>
<dbReference type="InterPro" id="IPR046342">
    <property type="entry name" value="CBS_dom_sf"/>
</dbReference>
<sequence>MKVKDVMHKGTTCVEPSTPVREIAKRMRDSDVGAIPVKADSQLVGIVTDRDITCRALADSGNLAKMTAKDVMTKDVICCSPDDDIQVVIETMEAKRIRRLPVTDSHKTMIGILSLGDISHKVSNKLSGEMLRAVSGHHVQ</sequence>
<evidence type="ECO:0000313" key="3">
    <source>
        <dbReference type="EMBL" id="OIQ63667.1"/>
    </source>
</evidence>
<keyword evidence="1" id="KW-0129">CBS domain</keyword>